<feature type="domain" description="GST N-terminal" evidence="1">
    <location>
        <begin position="6"/>
        <end position="85"/>
    </location>
</feature>
<feature type="domain" description="GST C-terminal" evidence="2">
    <location>
        <begin position="90"/>
        <end position="244"/>
    </location>
</feature>
<dbReference type="SUPFAM" id="SSF47616">
    <property type="entry name" value="GST C-terminal domain-like"/>
    <property type="match status" value="1"/>
</dbReference>
<dbReference type="PROSITE" id="PS50405">
    <property type="entry name" value="GST_CTER"/>
    <property type="match status" value="1"/>
</dbReference>
<dbReference type="InterPro" id="IPR050983">
    <property type="entry name" value="GST_Omega/HSP26"/>
</dbReference>
<dbReference type="VEuPathDB" id="FungiDB:A1O9_02760"/>
<evidence type="ECO:0000259" key="2">
    <source>
        <dbReference type="PROSITE" id="PS50405"/>
    </source>
</evidence>
<dbReference type="CDD" id="cd00570">
    <property type="entry name" value="GST_N_family"/>
    <property type="match status" value="1"/>
</dbReference>
<dbReference type="HOGENOM" id="CLU_039745_0_0_1"/>
<name>A0A072PZX4_9EURO</name>
<sequence>MDGPNNGIVLYHYSFSPYARRVLWYLALRGIDYAECKQAPILPRPDVKALRINYRRIPLLAIGRDVYCDSRLILRKLEELFPNSTLGASTPEEKAIQKFLEIWAVESGVFNRASQLIPSSMPLLNDPRFVKDREDLTSRPWSKEGIDANRPEALASIRSGFQFLESTLMADGRDWVLKTNGPTLADIEAIWTFDWLNGLKGALPRELISEKQYPKVFAWIKRFNGVLQKAKAEAPKPAALKGDAAAQRIFSASYVEKDLGIDQADPLGLQEGALVEVYPLDSGSRHHDEGRLVGLSEDEAVLSVGSEGKEVRVHFPRTGFRIKPFTAKGEAKL</sequence>
<accession>A0A072PZX4</accession>
<evidence type="ECO:0000313" key="4">
    <source>
        <dbReference type="Proteomes" id="UP000027920"/>
    </source>
</evidence>
<comment type="caution">
    <text evidence="3">The sequence shown here is derived from an EMBL/GenBank/DDBJ whole genome shotgun (WGS) entry which is preliminary data.</text>
</comment>
<dbReference type="GO" id="GO:0005737">
    <property type="term" value="C:cytoplasm"/>
    <property type="evidence" value="ECO:0007669"/>
    <property type="project" value="TreeGrafter"/>
</dbReference>
<dbReference type="Gene3D" id="3.40.30.110">
    <property type="match status" value="2"/>
</dbReference>
<dbReference type="InterPro" id="IPR004045">
    <property type="entry name" value="Glutathione_S-Trfase_N"/>
</dbReference>
<organism evidence="3 4">
    <name type="scientific">Exophiala aquamarina CBS 119918</name>
    <dbReference type="NCBI Taxonomy" id="1182545"/>
    <lineage>
        <taxon>Eukaryota</taxon>
        <taxon>Fungi</taxon>
        <taxon>Dikarya</taxon>
        <taxon>Ascomycota</taxon>
        <taxon>Pezizomycotina</taxon>
        <taxon>Eurotiomycetes</taxon>
        <taxon>Chaetothyriomycetidae</taxon>
        <taxon>Chaetothyriales</taxon>
        <taxon>Herpotrichiellaceae</taxon>
        <taxon>Exophiala</taxon>
    </lineage>
</organism>
<dbReference type="AlphaFoldDB" id="A0A072PZX4"/>
<evidence type="ECO:0000313" key="3">
    <source>
        <dbReference type="EMBL" id="KEF61195.1"/>
    </source>
</evidence>
<dbReference type="EMBL" id="AMGV01000002">
    <property type="protein sequence ID" value="KEF61195.1"/>
    <property type="molecule type" value="Genomic_DNA"/>
</dbReference>
<dbReference type="Pfam" id="PF13417">
    <property type="entry name" value="GST_N_3"/>
    <property type="match status" value="1"/>
</dbReference>
<dbReference type="OrthoDB" id="202840at2759"/>
<dbReference type="PANTHER" id="PTHR43968:SF6">
    <property type="entry name" value="GLUTATHIONE S-TRANSFERASE OMEGA"/>
    <property type="match status" value="1"/>
</dbReference>
<dbReference type="Pfam" id="PF25907">
    <property type="entry name" value="DUF7962"/>
    <property type="match status" value="1"/>
</dbReference>
<dbReference type="Proteomes" id="UP000027920">
    <property type="component" value="Unassembled WGS sequence"/>
</dbReference>
<dbReference type="PANTHER" id="PTHR43968">
    <property type="match status" value="1"/>
</dbReference>
<dbReference type="InterPro" id="IPR058268">
    <property type="entry name" value="DUF7962"/>
</dbReference>
<reference evidence="3 4" key="1">
    <citation type="submission" date="2013-03" db="EMBL/GenBank/DDBJ databases">
        <title>The Genome Sequence of Exophiala aquamarina CBS 119918.</title>
        <authorList>
            <consortium name="The Broad Institute Genomics Platform"/>
            <person name="Cuomo C."/>
            <person name="de Hoog S."/>
            <person name="Gorbushina A."/>
            <person name="Walker B."/>
            <person name="Young S.K."/>
            <person name="Zeng Q."/>
            <person name="Gargeya S."/>
            <person name="Fitzgerald M."/>
            <person name="Haas B."/>
            <person name="Abouelleil A."/>
            <person name="Allen A.W."/>
            <person name="Alvarado L."/>
            <person name="Arachchi H.M."/>
            <person name="Berlin A.M."/>
            <person name="Chapman S.B."/>
            <person name="Gainer-Dewar J."/>
            <person name="Goldberg J."/>
            <person name="Griggs A."/>
            <person name="Gujja S."/>
            <person name="Hansen M."/>
            <person name="Howarth C."/>
            <person name="Imamovic A."/>
            <person name="Ireland A."/>
            <person name="Larimer J."/>
            <person name="McCowan C."/>
            <person name="Murphy C."/>
            <person name="Pearson M."/>
            <person name="Poon T.W."/>
            <person name="Priest M."/>
            <person name="Roberts A."/>
            <person name="Saif S."/>
            <person name="Shea T."/>
            <person name="Sisk P."/>
            <person name="Sykes S."/>
            <person name="Wortman J."/>
            <person name="Nusbaum C."/>
            <person name="Birren B."/>
        </authorList>
    </citation>
    <scope>NUCLEOTIDE SEQUENCE [LARGE SCALE GENOMIC DNA]</scope>
    <source>
        <strain evidence="3 4">CBS 119918</strain>
    </source>
</reference>
<dbReference type="InterPro" id="IPR010987">
    <property type="entry name" value="Glutathione-S-Trfase_C-like"/>
</dbReference>
<keyword evidence="4" id="KW-1185">Reference proteome</keyword>
<dbReference type="SUPFAM" id="SSF52833">
    <property type="entry name" value="Thioredoxin-like"/>
    <property type="match status" value="1"/>
</dbReference>
<dbReference type="PROSITE" id="PS50404">
    <property type="entry name" value="GST_NTER"/>
    <property type="match status" value="1"/>
</dbReference>
<dbReference type="GeneID" id="25277701"/>
<dbReference type="STRING" id="1182545.A0A072PZX4"/>
<proteinExistence type="predicted"/>
<dbReference type="InterPro" id="IPR036282">
    <property type="entry name" value="Glutathione-S-Trfase_C_sf"/>
</dbReference>
<protein>
    <recommendedName>
        <fullName evidence="5">GST N-terminal domain-containing protein</fullName>
    </recommendedName>
</protein>
<evidence type="ECO:0000259" key="1">
    <source>
        <dbReference type="PROSITE" id="PS50404"/>
    </source>
</evidence>
<evidence type="ECO:0008006" key="5">
    <source>
        <dbReference type="Google" id="ProtNLM"/>
    </source>
</evidence>
<dbReference type="InterPro" id="IPR036249">
    <property type="entry name" value="Thioredoxin-like_sf"/>
</dbReference>
<gene>
    <name evidence="3" type="ORF">A1O9_02760</name>
</gene>
<dbReference type="RefSeq" id="XP_013263785.1">
    <property type="nucleotide sequence ID" value="XM_013408331.1"/>
</dbReference>